<evidence type="ECO:0000256" key="3">
    <source>
        <dbReference type="ARBA" id="ARBA00017473"/>
    </source>
</evidence>
<sequence length="289" mass="31791">MADLILPAPAKLNLFLHITGRRDDGYHLLQTLFQFVDQADELTFTTSRAAGIDFTCSTQALAGTDNLVVRAANLLRERYAPNAGANIHLEKRLPHGGGLGGGSSDAATTLLALRQLWQLDISDRQLQQLGLQLGADVPVFLGGQAAFAEGVGEQLRPTRPPTAWYLIVHPGIAVATADIFRHPDLPRQHQPLKLDDWNWENTRNDCELLVRRLYPEVANALDWLVEYAPARLTGTGACIFGRFSSQQKAHAALQQMPDRWTGFVAQGINESPVCQLLRQASTVNLTNQD</sequence>
<protein>
    <recommendedName>
        <fullName evidence="3 10">4-diphosphocytidyl-2-C-methyl-D-erythritol kinase</fullName>
        <shortName evidence="10">CMK</shortName>
        <ecNumber evidence="2 10">2.7.1.148</ecNumber>
    </recommendedName>
    <alternativeName>
        <fullName evidence="9 10">4-(cytidine-5'-diphospho)-2-C-methyl-D-erythritol kinase</fullName>
    </alternativeName>
</protein>
<dbReference type="NCBIfam" id="NF011202">
    <property type="entry name" value="PRK14608.1"/>
    <property type="match status" value="1"/>
</dbReference>
<dbReference type="PANTHER" id="PTHR43527">
    <property type="entry name" value="4-DIPHOSPHOCYTIDYL-2-C-METHYL-D-ERYTHRITOL KINASE, CHLOROPLASTIC"/>
    <property type="match status" value="1"/>
</dbReference>
<evidence type="ECO:0000256" key="4">
    <source>
        <dbReference type="ARBA" id="ARBA00022679"/>
    </source>
</evidence>
<evidence type="ECO:0000256" key="8">
    <source>
        <dbReference type="ARBA" id="ARBA00023229"/>
    </source>
</evidence>
<dbReference type="InterPro" id="IPR020568">
    <property type="entry name" value="Ribosomal_Su5_D2-typ_SF"/>
</dbReference>
<dbReference type="Pfam" id="PF00288">
    <property type="entry name" value="GHMP_kinases_N"/>
    <property type="match status" value="1"/>
</dbReference>
<dbReference type="GO" id="GO:0019288">
    <property type="term" value="P:isopentenyl diphosphate biosynthetic process, methylerythritol 4-phosphate pathway"/>
    <property type="evidence" value="ECO:0007669"/>
    <property type="project" value="UniProtKB-UniRule"/>
</dbReference>
<dbReference type="RefSeq" id="WP_034773911.1">
    <property type="nucleotide sequence ID" value="NZ_JPER01000001.1"/>
</dbReference>
<dbReference type="Proteomes" id="UP000054363">
    <property type="component" value="Unassembled WGS sequence"/>
</dbReference>
<proteinExistence type="inferred from homology"/>
<evidence type="ECO:0000256" key="1">
    <source>
        <dbReference type="ARBA" id="ARBA00009684"/>
    </source>
</evidence>
<keyword evidence="6 10" id="KW-0418">Kinase</keyword>
<dbReference type="InterPro" id="IPR036554">
    <property type="entry name" value="GHMP_kinase_C_sf"/>
</dbReference>
<dbReference type="SUPFAM" id="SSF54211">
    <property type="entry name" value="Ribosomal protein S5 domain 2-like"/>
    <property type="match status" value="1"/>
</dbReference>
<evidence type="ECO:0000313" key="14">
    <source>
        <dbReference type="Proteomes" id="UP000054363"/>
    </source>
</evidence>
<keyword evidence="8 10" id="KW-0414">Isoprene biosynthesis</keyword>
<feature type="active site" evidence="10">
    <location>
        <position position="11"/>
    </location>
</feature>
<evidence type="ECO:0000313" key="13">
    <source>
        <dbReference type="EMBL" id="KFZ31572.1"/>
    </source>
</evidence>
<evidence type="ECO:0000256" key="2">
    <source>
        <dbReference type="ARBA" id="ARBA00012052"/>
    </source>
</evidence>
<dbReference type="PANTHER" id="PTHR43527:SF2">
    <property type="entry name" value="4-DIPHOSPHOCYTIDYL-2-C-METHYL-D-ERYTHRITOL KINASE, CHLOROPLASTIC"/>
    <property type="match status" value="1"/>
</dbReference>
<evidence type="ECO:0000256" key="5">
    <source>
        <dbReference type="ARBA" id="ARBA00022741"/>
    </source>
</evidence>
<feature type="domain" description="GHMP kinase N-terminal" evidence="11">
    <location>
        <begin position="66"/>
        <end position="143"/>
    </location>
</feature>
<dbReference type="GO" id="GO:0050515">
    <property type="term" value="F:4-(cytidine 5'-diphospho)-2-C-methyl-D-erythritol kinase activity"/>
    <property type="evidence" value="ECO:0007669"/>
    <property type="project" value="UniProtKB-UniRule"/>
</dbReference>
<evidence type="ECO:0000256" key="9">
    <source>
        <dbReference type="ARBA" id="ARBA00032554"/>
    </source>
</evidence>
<dbReference type="Gene3D" id="3.30.70.890">
    <property type="entry name" value="GHMP kinase, C-terminal domain"/>
    <property type="match status" value="1"/>
</dbReference>
<dbReference type="PIRSF" id="PIRSF010376">
    <property type="entry name" value="IspE"/>
    <property type="match status" value="1"/>
</dbReference>
<dbReference type="InterPro" id="IPR013750">
    <property type="entry name" value="GHMP_kinase_C_dom"/>
</dbReference>
<dbReference type="OrthoDB" id="9809438at2"/>
<keyword evidence="4 10" id="KW-0808">Transferase</keyword>
<dbReference type="NCBIfam" id="TIGR00154">
    <property type="entry name" value="ispE"/>
    <property type="match status" value="1"/>
</dbReference>
<dbReference type="STRING" id="435908.IDSA_02385"/>
<comment type="similarity">
    <text evidence="1 10">Belongs to the GHMP kinase family. IspE subfamily.</text>
</comment>
<dbReference type="AlphaFoldDB" id="A0A094IWS4"/>
<organism evidence="13 14">
    <name type="scientific">Pseudidiomarina salinarum</name>
    <dbReference type="NCBI Taxonomy" id="435908"/>
    <lineage>
        <taxon>Bacteria</taxon>
        <taxon>Pseudomonadati</taxon>
        <taxon>Pseudomonadota</taxon>
        <taxon>Gammaproteobacteria</taxon>
        <taxon>Alteromonadales</taxon>
        <taxon>Idiomarinaceae</taxon>
        <taxon>Pseudidiomarina</taxon>
    </lineage>
</organism>
<dbReference type="HAMAP" id="MF_00061">
    <property type="entry name" value="IspE"/>
    <property type="match status" value="1"/>
</dbReference>
<evidence type="ECO:0000256" key="7">
    <source>
        <dbReference type="ARBA" id="ARBA00022840"/>
    </source>
</evidence>
<evidence type="ECO:0000256" key="10">
    <source>
        <dbReference type="HAMAP-Rule" id="MF_00061"/>
    </source>
</evidence>
<dbReference type="EC" id="2.7.1.148" evidence="2 10"/>
<name>A0A094IWS4_9GAMM</name>
<accession>A0A094IWS4</accession>
<evidence type="ECO:0000259" key="12">
    <source>
        <dbReference type="Pfam" id="PF08544"/>
    </source>
</evidence>
<dbReference type="Pfam" id="PF08544">
    <property type="entry name" value="GHMP_kinases_C"/>
    <property type="match status" value="1"/>
</dbReference>
<comment type="function">
    <text evidence="10">Catalyzes the phosphorylation of the position 2 hydroxy group of 4-diphosphocytidyl-2C-methyl-D-erythritol.</text>
</comment>
<reference evidence="13 14" key="1">
    <citation type="submission" date="2014-06" db="EMBL/GenBank/DDBJ databases">
        <title>The draft genome sequence of Idiomarina salinarum ISL-52.</title>
        <authorList>
            <person name="Du J."/>
            <person name="Shao Z."/>
        </authorList>
    </citation>
    <scope>NUCLEOTIDE SEQUENCE [LARGE SCALE GENOMIC DNA]</scope>
    <source>
        <strain evidence="13 14">ISL-52</strain>
    </source>
</reference>
<dbReference type="UniPathway" id="UPA00056">
    <property type="reaction ID" value="UER00094"/>
</dbReference>
<keyword evidence="5 10" id="KW-0547">Nucleotide-binding</keyword>
<keyword evidence="7 10" id="KW-0067">ATP-binding</keyword>
<feature type="binding site" evidence="10">
    <location>
        <begin position="94"/>
        <end position="104"/>
    </location>
    <ligand>
        <name>ATP</name>
        <dbReference type="ChEBI" id="CHEBI:30616"/>
    </ligand>
</feature>
<feature type="domain" description="GHMP kinase C-terminal" evidence="12">
    <location>
        <begin position="194"/>
        <end position="260"/>
    </location>
</feature>
<comment type="pathway">
    <text evidence="10">Isoprenoid biosynthesis; isopentenyl diphosphate biosynthesis via DXP pathway; isopentenyl diphosphate from 1-deoxy-D-xylulose 5-phosphate: step 3/6.</text>
</comment>
<evidence type="ECO:0000259" key="11">
    <source>
        <dbReference type="Pfam" id="PF00288"/>
    </source>
</evidence>
<dbReference type="InterPro" id="IPR004424">
    <property type="entry name" value="IspE"/>
</dbReference>
<comment type="catalytic activity">
    <reaction evidence="10">
        <text>4-CDP-2-C-methyl-D-erythritol + ATP = 4-CDP-2-C-methyl-D-erythritol 2-phosphate + ADP + H(+)</text>
        <dbReference type="Rhea" id="RHEA:18437"/>
        <dbReference type="ChEBI" id="CHEBI:15378"/>
        <dbReference type="ChEBI" id="CHEBI:30616"/>
        <dbReference type="ChEBI" id="CHEBI:57823"/>
        <dbReference type="ChEBI" id="CHEBI:57919"/>
        <dbReference type="ChEBI" id="CHEBI:456216"/>
        <dbReference type="EC" id="2.7.1.148"/>
    </reaction>
</comment>
<comment type="caution">
    <text evidence="13">The sequence shown here is derived from an EMBL/GenBank/DDBJ whole genome shotgun (WGS) entry which is preliminary data.</text>
</comment>
<dbReference type="EMBL" id="JPER01000001">
    <property type="protein sequence ID" value="KFZ31572.1"/>
    <property type="molecule type" value="Genomic_DNA"/>
</dbReference>
<dbReference type="GO" id="GO:0005524">
    <property type="term" value="F:ATP binding"/>
    <property type="evidence" value="ECO:0007669"/>
    <property type="project" value="UniProtKB-UniRule"/>
</dbReference>
<dbReference type="InterPro" id="IPR006204">
    <property type="entry name" value="GHMP_kinase_N_dom"/>
</dbReference>
<dbReference type="eggNOG" id="COG1947">
    <property type="taxonomic scope" value="Bacteria"/>
</dbReference>
<dbReference type="Gene3D" id="3.30.230.10">
    <property type="match status" value="1"/>
</dbReference>
<feature type="active site" evidence="10">
    <location>
        <position position="136"/>
    </location>
</feature>
<dbReference type="GO" id="GO:0016114">
    <property type="term" value="P:terpenoid biosynthetic process"/>
    <property type="evidence" value="ECO:0007669"/>
    <property type="project" value="UniProtKB-UniRule"/>
</dbReference>
<keyword evidence="14" id="KW-1185">Reference proteome</keyword>
<evidence type="ECO:0000256" key="6">
    <source>
        <dbReference type="ARBA" id="ARBA00022777"/>
    </source>
</evidence>
<dbReference type="SUPFAM" id="SSF55060">
    <property type="entry name" value="GHMP Kinase, C-terminal domain"/>
    <property type="match status" value="1"/>
</dbReference>
<gene>
    <name evidence="10" type="primary">ispE</name>
    <name evidence="13" type="ORF">IDSA_02385</name>
</gene>
<dbReference type="InterPro" id="IPR014721">
    <property type="entry name" value="Ribsml_uS5_D2-typ_fold_subgr"/>
</dbReference>